<dbReference type="SUPFAM" id="SSF55154">
    <property type="entry name" value="CYTH-like phosphatases"/>
    <property type="match status" value="1"/>
</dbReference>
<feature type="domain" description="CYTH" evidence="1">
    <location>
        <begin position="2"/>
        <end position="151"/>
    </location>
</feature>
<dbReference type="Gene3D" id="2.40.320.10">
    <property type="entry name" value="Hypothetical Protein Pfu-838710-001"/>
    <property type="match status" value="1"/>
</dbReference>
<dbReference type="InterPro" id="IPR033469">
    <property type="entry name" value="CYTH-like_dom_sf"/>
</dbReference>
<dbReference type="PIRSF" id="PIRSF016487">
    <property type="entry name" value="CYTH_UCP016487"/>
    <property type="match status" value="1"/>
</dbReference>
<dbReference type="PROSITE" id="PS51707">
    <property type="entry name" value="CYTH"/>
    <property type="match status" value="1"/>
</dbReference>
<dbReference type="EMBL" id="UINC01106003">
    <property type="protein sequence ID" value="SVC70347.1"/>
    <property type="molecule type" value="Genomic_DNA"/>
</dbReference>
<sequence>MNKEIERKFLIKKIPKGLIGTTLRQGYLQSEKERAVRIRTVEKEESKRGFLTIKGIGNSSGMSRYEFETEIPSTDADYLLNLCDKPLIEKTRYIYEHDGLIWEIDEFQGMNSGLMLAEVELESEDQKINKPEFVKEDVTGQKKYYNLMLIKNPYSVWGKNTSG</sequence>
<gene>
    <name evidence="2" type="ORF">METZ01_LOCUS323201</name>
</gene>
<dbReference type="PANTHER" id="PTHR40114">
    <property type="entry name" value="SLR0698 PROTEIN"/>
    <property type="match status" value="1"/>
</dbReference>
<organism evidence="2">
    <name type="scientific">marine metagenome</name>
    <dbReference type="NCBI Taxonomy" id="408172"/>
    <lineage>
        <taxon>unclassified sequences</taxon>
        <taxon>metagenomes</taxon>
        <taxon>ecological metagenomes</taxon>
    </lineage>
</organism>
<evidence type="ECO:0000259" key="1">
    <source>
        <dbReference type="PROSITE" id="PS51707"/>
    </source>
</evidence>
<evidence type="ECO:0000313" key="2">
    <source>
        <dbReference type="EMBL" id="SVC70347.1"/>
    </source>
</evidence>
<reference evidence="2" key="1">
    <citation type="submission" date="2018-05" db="EMBL/GenBank/DDBJ databases">
        <authorList>
            <person name="Lanie J.A."/>
            <person name="Ng W.-L."/>
            <person name="Kazmierczak K.M."/>
            <person name="Andrzejewski T.M."/>
            <person name="Davidsen T.M."/>
            <person name="Wayne K.J."/>
            <person name="Tettelin H."/>
            <person name="Glass J.I."/>
            <person name="Rusch D."/>
            <person name="Podicherti R."/>
            <person name="Tsui H.-C.T."/>
            <person name="Winkler M.E."/>
        </authorList>
    </citation>
    <scope>NUCLEOTIDE SEQUENCE</scope>
</reference>
<protein>
    <recommendedName>
        <fullName evidence="1">CYTH domain-containing protein</fullName>
    </recommendedName>
</protein>
<dbReference type="InterPro" id="IPR012042">
    <property type="entry name" value="NeuTTM/CthTTM-like"/>
</dbReference>
<name>A0A382PBX5_9ZZZZ</name>
<dbReference type="InterPro" id="IPR023577">
    <property type="entry name" value="CYTH_domain"/>
</dbReference>
<dbReference type="AlphaFoldDB" id="A0A382PBX5"/>
<dbReference type="Pfam" id="PF01928">
    <property type="entry name" value="CYTH"/>
    <property type="match status" value="1"/>
</dbReference>
<dbReference type="SMART" id="SM01118">
    <property type="entry name" value="CYTH"/>
    <property type="match status" value="1"/>
</dbReference>
<dbReference type="CDD" id="cd07891">
    <property type="entry name" value="CYTH-like_CthTTM-like_1"/>
    <property type="match status" value="1"/>
</dbReference>
<accession>A0A382PBX5</accession>
<dbReference type="PANTHER" id="PTHR40114:SF1">
    <property type="entry name" value="SLR0698 PROTEIN"/>
    <property type="match status" value="1"/>
</dbReference>
<proteinExistence type="predicted"/>